<accession>A0A553UH45</accession>
<evidence type="ECO:0000313" key="2">
    <source>
        <dbReference type="Proteomes" id="UP000316092"/>
    </source>
</evidence>
<evidence type="ECO:0000313" key="1">
    <source>
        <dbReference type="EMBL" id="TSA79542.1"/>
    </source>
</evidence>
<dbReference type="EMBL" id="VKDB01000040">
    <property type="protein sequence ID" value="TSA79542.1"/>
    <property type="molecule type" value="Genomic_DNA"/>
</dbReference>
<organism evidence="1 2">
    <name type="scientific">Deinococcus detaillensis</name>
    <dbReference type="NCBI Taxonomy" id="2592048"/>
    <lineage>
        <taxon>Bacteria</taxon>
        <taxon>Thermotogati</taxon>
        <taxon>Deinococcota</taxon>
        <taxon>Deinococci</taxon>
        <taxon>Deinococcales</taxon>
        <taxon>Deinococcaceae</taxon>
        <taxon>Deinococcus</taxon>
    </lineage>
</organism>
<gene>
    <name evidence="1" type="ORF">FNU79_17785</name>
</gene>
<name>A0A553UH45_9DEIO</name>
<reference evidence="1 2" key="1">
    <citation type="submission" date="2019-07" db="EMBL/GenBank/DDBJ databases">
        <title>Deinococcus detaillus sp. nov., isolated from humus soil in Antarctica.</title>
        <authorList>
            <person name="Zhang K."/>
        </authorList>
    </citation>
    <scope>NUCLEOTIDE SEQUENCE [LARGE SCALE GENOMIC DNA]</scope>
    <source>
        <strain evidence="1 2">H1</strain>
    </source>
</reference>
<sequence length="76" mass="8369">MTTPNTKRIAELNELCRRAPGLAGRLYLTEGVAALPACDQSAICEKAQRFENFTPDNDPYGEHDFGALTHSGEKIF</sequence>
<protein>
    <submittedName>
        <fullName evidence="1">DUF3768 domain-containing protein</fullName>
    </submittedName>
</protein>
<dbReference type="InterPro" id="IPR022243">
    <property type="entry name" value="DUF3768"/>
</dbReference>
<keyword evidence="2" id="KW-1185">Reference proteome</keyword>
<proteinExistence type="predicted"/>
<dbReference type="AlphaFoldDB" id="A0A553UH45"/>
<comment type="caution">
    <text evidence="1">The sequence shown here is derived from an EMBL/GenBank/DDBJ whole genome shotgun (WGS) entry which is preliminary data.</text>
</comment>
<dbReference type="Pfam" id="PF12599">
    <property type="entry name" value="DUF3768"/>
    <property type="match status" value="1"/>
</dbReference>
<dbReference type="OrthoDB" id="1495368at2"/>
<dbReference type="Proteomes" id="UP000316092">
    <property type="component" value="Unassembled WGS sequence"/>
</dbReference>